<evidence type="ECO:0000313" key="2">
    <source>
        <dbReference type="Proteomes" id="UP000276133"/>
    </source>
</evidence>
<proteinExistence type="predicted"/>
<name>A0A3M7PX22_BRAPC</name>
<comment type="caution">
    <text evidence="1">The sequence shown here is derived from an EMBL/GenBank/DDBJ whole genome shotgun (WGS) entry which is preliminary data.</text>
</comment>
<dbReference type="Proteomes" id="UP000276133">
    <property type="component" value="Unassembled WGS sequence"/>
</dbReference>
<dbReference type="AlphaFoldDB" id="A0A3M7PX22"/>
<organism evidence="1 2">
    <name type="scientific">Brachionus plicatilis</name>
    <name type="common">Marine rotifer</name>
    <name type="synonym">Brachionus muelleri</name>
    <dbReference type="NCBI Taxonomy" id="10195"/>
    <lineage>
        <taxon>Eukaryota</taxon>
        <taxon>Metazoa</taxon>
        <taxon>Spiralia</taxon>
        <taxon>Gnathifera</taxon>
        <taxon>Rotifera</taxon>
        <taxon>Eurotatoria</taxon>
        <taxon>Monogononta</taxon>
        <taxon>Pseudotrocha</taxon>
        <taxon>Ploima</taxon>
        <taxon>Brachionidae</taxon>
        <taxon>Brachionus</taxon>
    </lineage>
</organism>
<evidence type="ECO:0008006" key="3">
    <source>
        <dbReference type="Google" id="ProtNLM"/>
    </source>
</evidence>
<evidence type="ECO:0000313" key="1">
    <source>
        <dbReference type="EMBL" id="RNA03667.1"/>
    </source>
</evidence>
<dbReference type="EMBL" id="REGN01008398">
    <property type="protein sequence ID" value="RNA03667.1"/>
    <property type="molecule type" value="Genomic_DNA"/>
</dbReference>
<sequence length="101" mass="12077">MNSNLNFDSIATENFRKVNNKFFSISYLGLEQKNISPALKSFIYKTYCLSKFTYAWRRKKNLKIKKSKKIFIQEKFFDFEILFSSLKNLSYVQHPQSVKNI</sequence>
<protein>
    <recommendedName>
        <fullName evidence="3">RNA-directed DNA polymerase from mobile element jockey-like</fullName>
    </recommendedName>
</protein>
<keyword evidence="2" id="KW-1185">Reference proteome</keyword>
<reference evidence="1 2" key="1">
    <citation type="journal article" date="2018" name="Sci. Rep.">
        <title>Genomic signatures of local adaptation to the degree of environmental predictability in rotifers.</title>
        <authorList>
            <person name="Franch-Gras L."/>
            <person name="Hahn C."/>
            <person name="Garcia-Roger E.M."/>
            <person name="Carmona M.J."/>
            <person name="Serra M."/>
            <person name="Gomez A."/>
        </authorList>
    </citation>
    <scope>NUCLEOTIDE SEQUENCE [LARGE SCALE GENOMIC DNA]</scope>
    <source>
        <strain evidence="1">HYR1</strain>
    </source>
</reference>
<accession>A0A3M7PX22</accession>
<gene>
    <name evidence="1" type="ORF">BpHYR1_020185</name>
</gene>